<evidence type="ECO:0008006" key="3">
    <source>
        <dbReference type="Google" id="ProtNLM"/>
    </source>
</evidence>
<organism evidence="1 2">
    <name type="scientific">Flavobacterium magnesitis</name>
    <dbReference type="NCBI Taxonomy" id="3138077"/>
    <lineage>
        <taxon>Bacteria</taxon>
        <taxon>Pseudomonadati</taxon>
        <taxon>Bacteroidota</taxon>
        <taxon>Flavobacteriia</taxon>
        <taxon>Flavobacteriales</taxon>
        <taxon>Flavobacteriaceae</taxon>
        <taxon>Flavobacterium</taxon>
    </lineage>
</organism>
<gene>
    <name evidence="1" type="ORF">AAGV33_01110</name>
</gene>
<dbReference type="EMBL" id="JBCFQK010000001">
    <property type="protein sequence ID" value="MFA9192987.1"/>
    <property type="molecule type" value="Genomic_DNA"/>
</dbReference>
<keyword evidence="2" id="KW-1185">Reference proteome</keyword>
<dbReference type="RefSeq" id="WP_373390059.1">
    <property type="nucleotide sequence ID" value="NZ_JBCFQJ010000001.1"/>
</dbReference>
<reference evidence="1 2" key="1">
    <citation type="submission" date="2024-04" db="EMBL/GenBank/DDBJ databases">
        <title>New Clade of Flavobacterium.</title>
        <authorList>
            <person name="Matos L."/>
            <person name="Proenca D.N."/>
            <person name="Fransisco R.M."/>
            <person name="Chung A.P."/>
            <person name="Maccario L."/>
            <person name="Sorensen S.J."/>
            <person name="Morais P.V."/>
        </authorList>
    </citation>
    <scope>NUCLEOTIDE SEQUENCE [LARGE SCALE GENOMIC DNA]</scope>
    <source>
        <strain evidence="1 2">FBOR7N2.3</strain>
    </source>
</reference>
<evidence type="ECO:0000313" key="1">
    <source>
        <dbReference type="EMBL" id="MFA9192987.1"/>
    </source>
</evidence>
<proteinExistence type="predicted"/>
<sequence>MKRIILGFMICLLFGNCAKKEENKKAHSPYIISQKDKKILTHLKKQNIPPPPPEFYFHNQIIIDKNGDFYFYQKEAVPWHCIESETDTIPDFINLKPIEIIKIPNNSCIDFIKLNISNKTERQRQIIIASEKDTINNKNFNKILTFLNNSLSSKIDAFKIRRTTQEEDTVLKYKKNNEYYFSDSIKWDKTKIKFYK</sequence>
<evidence type="ECO:0000313" key="2">
    <source>
        <dbReference type="Proteomes" id="UP001574170"/>
    </source>
</evidence>
<protein>
    <recommendedName>
        <fullName evidence="3">Lipoprotein</fullName>
    </recommendedName>
</protein>
<dbReference type="Proteomes" id="UP001574170">
    <property type="component" value="Unassembled WGS sequence"/>
</dbReference>
<comment type="caution">
    <text evidence="1">The sequence shown here is derived from an EMBL/GenBank/DDBJ whole genome shotgun (WGS) entry which is preliminary data.</text>
</comment>
<name>A0ABV4TFY4_9FLAO</name>
<accession>A0ABV4TFY4</accession>